<dbReference type="PANTHER" id="PTHR12069">
    <property type="entry name" value="DNA-DIRECTED RNA POLYMERASES III 80 KDA POLYPEPTIDE RNA POLYMERASE III SUBUNIT 5"/>
    <property type="match status" value="1"/>
</dbReference>
<name>A0ABQ9MCR9_HEVBR</name>
<protein>
    <recommendedName>
        <fullName evidence="4">DNA-directed RNA polymerase III subunit RPC5</fullName>
    </recommendedName>
</protein>
<dbReference type="EMBL" id="JARPOI010000007">
    <property type="protein sequence ID" value="KAJ9177141.1"/>
    <property type="molecule type" value="Genomic_DNA"/>
</dbReference>
<feature type="compositionally biased region" description="Polar residues" evidence="1">
    <location>
        <begin position="548"/>
        <end position="562"/>
    </location>
</feature>
<dbReference type="InterPro" id="IPR006886">
    <property type="entry name" value="RNA_pol_III_Rpc5"/>
</dbReference>
<gene>
    <name evidence="2" type="ORF">P3X46_012387</name>
</gene>
<dbReference type="EMBL" id="JARPOI010000007">
    <property type="protein sequence ID" value="KAJ9177140.1"/>
    <property type="molecule type" value="Genomic_DNA"/>
</dbReference>
<comment type="caution">
    <text evidence="2">The sequence shown here is derived from an EMBL/GenBank/DDBJ whole genome shotgun (WGS) entry which is preliminary data.</text>
</comment>
<feature type="region of interest" description="Disordered" evidence="1">
    <location>
        <begin position="535"/>
        <end position="562"/>
    </location>
</feature>
<feature type="compositionally biased region" description="Low complexity" evidence="1">
    <location>
        <begin position="20"/>
        <end position="30"/>
    </location>
</feature>
<feature type="compositionally biased region" description="Polar residues" evidence="1">
    <location>
        <begin position="49"/>
        <end position="61"/>
    </location>
</feature>
<proteinExistence type="predicted"/>
<sequence>MDLDDLDDLDGPSQVPSRTSKFAPKSSKFKPQPKEKPKPEPPSFKPESQNSGSNFESQESVSAAKLEPRNAMLAKKKEDGEEIKPRMNATPKIETLTSNNDVVKMEIDAKAEVGAISKLDDPMGEDKQEDDKEEEGDMIVREIDVFFTPSIDSDTQLYVMQYPLRPCWRPYELDDRCDEVRVKPQSTEVEVDLSIDDSTNWDPAQASKFNLKKQTLSSSVMPTRATGYALGVLIGNKLHLNPIYAVVQLRPSLEHVNSSDSRRKNVAASKIDIGVKLEDSNEGKPIGPSKKQIKRVDSANDQGSDADECWISLKYHGSKSDFSSRYLKKMVAQESSPMEFTMSPYDYLSSLCPMASNDNTKSKGSSRRLLLSLPLEERIKKLLLEGPPVQRFSVLKHYAPDDAIEDVLTVLQKHGQLVQGLWAPKTSLLFPDSNTKEVTKPPARDYVLLLFSKNLVIKSSQLNFPVKLKEDMKSFLNVFAVERPSFKDWKFKEHMDATFIKLYPEIVNKQEEAWEAIEKKLNDFFSRAGRPMMKNPVPKPSVAHNPVKQLNSDKSTTKSASGNRVLTKTTITVETREALLKALPKVLQNHRVCSFQLICQGLRDLAISQSTLPKADPRIAVAAASGADAPSEELQEIISQVATNIHGFYVLKSSPDHPQYDPLRKVVIDLLLARGPDAKLKKAEVFEAARLALHRDVTNVEYTKVMTDFCESKGSAWVLKSGDGKPS</sequence>
<feature type="compositionally biased region" description="Acidic residues" evidence="1">
    <location>
        <begin position="1"/>
        <end position="10"/>
    </location>
</feature>
<keyword evidence="3" id="KW-1185">Reference proteome</keyword>
<dbReference type="Pfam" id="PF04801">
    <property type="entry name" value="RPC5"/>
    <property type="match status" value="1"/>
</dbReference>
<dbReference type="Proteomes" id="UP001174677">
    <property type="component" value="Chromosome 7"/>
</dbReference>
<feature type="region of interest" description="Disordered" evidence="1">
    <location>
        <begin position="279"/>
        <end position="303"/>
    </location>
</feature>
<accession>A0ABQ9MCR9</accession>
<dbReference type="PANTHER" id="PTHR12069:SF0">
    <property type="entry name" value="DNA-DIRECTED RNA POLYMERASE III SUBUNIT RPC5"/>
    <property type="match status" value="1"/>
</dbReference>
<evidence type="ECO:0008006" key="4">
    <source>
        <dbReference type="Google" id="ProtNLM"/>
    </source>
</evidence>
<evidence type="ECO:0000256" key="1">
    <source>
        <dbReference type="SAM" id="MobiDB-lite"/>
    </source>
</evidence>
<evidence type="ECO:0000313" key="2">
    <source>
        <dbReference type="EMBL" id="KAJ9177140.1"/>
    </source>
</evidence>
<feature type="region of interest" description="Disordered" evidence="1">
    <location>
        <begin position="1"/>
        <end position="83"/>
    </location>
</feature>
<reference evidence="2" key="1">
    <citation type="journal article" date="2023" name="Plant Biotechnol. J.">
        <title>Chromosome-level wild Hevea brasiliensis genome provides new tools for genomic-assisted breeding and valuable loci to elevate rubber yield.</title>
        <authorList>
            <person name="Cheng H."/>
            <person name="Song X."/>
            <person name="Hu Y."/>
            <person name="Wu T."/>
            <person name="Yang Q."/>
            <person name="An Z."/>
            <person name="Feng S."/>
            <person name="Deng Z."/>
            <person name="Wu W."/>
            <person name="Zeng X."/>
            <person name="Tu M."/>
            <person name="Wang X."/>
            <person name="Huang H."/>
        </authorList>
    </citation>
    <scope>NUCLEOTIDE SEQUENCE</scope>
    <source>
        <strain evidence="2">MT/VB/25A 57/8</strain>
    </source>
</reference>
<evidence type="ECO:0000313" key="3">
    <source>
        <dbReference type="Proteomes" id="UP001174677"/>
    </source>
</evidence>
<organism evidence="2 3">
    <name type="scientific">Hevea brasiliensis</name>
    <name type="common">Para rubber tree</name>
    <name type="synonym">Siphonia brasiliensis</name>
    <dbReference type="NCBI Taxonomy" id="3981"/>
    <lineage>
        <taxon>Eukaryota</taxon>
        <taxon>Viridiplantae</taxon>
        <taxon>Streptophyta</taxon>
        <taxon>Embryophyta</taxon>
        <taxon>Tracheophyta</taxon>
        <taxon>Spermatophyta</taxon>
        <taxon>Magnoliopsida</taxon>
        <taxon>eudicotyledons</taxon>
        <taxon>Gunneridae</taxon>
        <taxon>Pentapetalae</taxon>
        <taxon>rosids</taxon>
        <taxon>fabids</taxon>
        <taxon>Malpighiales</taxon>
        <taxon>Euphorbiaceae</taxon>
        <taxon>Crotonoideae</taxon>
        <taxon>Micrandreae</taxon>
        <taxon>Hevea</taxon>
    </lineage>
</organism>